<feature type="chain" id="PRO_5025630015" description="Lysine-specific metallo-endopeptidase domain-containing protein" evidence="9">
    <location>
        <begin position="21"/>
        <end position="302"/>
    </location>
</feature>
<comment type="similarity">
    <text evidence="2">Belongs to the peptidase M35 family.</text>
</comment>
<protein>
    <recommendedName>
        <fullName evidence="12">Lysine-specific metallo-endopeptidase domain-containing protein</fullName>
    </recommendedName>
</protein>
<evidence type="ECO:0000256" key="8">
    <source>
        <dbReference type="SAM" id="MobiDB-lite"/>
    </source>
</evidence>
<gene>
    <name evidence="10" type="ORF">BDV96DRAFT_294048</name>
</gene>
<organism evidence="10 11">
    <name type="scientific">Lophiotrema nucula</name>
    <dbReference type="NCBI Taxonomy" id="690887"/>
    <lineage>
        <taxon>Eukaryota</taxon>
        <taxon>Fungi</taxon>
        <taxon>Dikarya</taxon>
        <taxon>Ascomycota</taxon>
        <taxon>Pezizomycotina</taxon>
        <taxon>Dothideomycetes</taxon>
        <taxon>Pleosporomycetidae</taxon>
        <taxon>Pleosporales</taxon>
        <taxon>Lophiotremataceae</taxon>
        <taxon>Lophiotrema</taxon>
    </lineage>
</organism>
<sequence length="302" mass="33211">MLYSKISLIALSACISATIATPTPNGAPVTLSRKSLGRRNAPNINLKLSKRGEPNTGDDFDPDEEPHPNTLEKVETAIKDAIELTSYVKLFIDTDTDVYPHYFAEEDRAEITRIYTSINNNDAGNDYLNNILIQKQDTENKCGDGRTLAYSGDYNTDTPFIVLCPNAFKKKAVTALAGKDPQDPDAKDFYAACKEDGGDIDQNVSYFMNTLGMTLLHEYMHMDKMIQASFGSIVDDPNGNPGYGPVNVYDNLAKDQARINADSYAYYASQTLWTTLCGHEFQAPRPGTDDNDPDCGGNACQP</sequence>
<keyword evidence="11" id="KW-1185">Reference proteome</keyword>
<evidence type="ECO:0000256" key="2">
    <source>
        <dbReference type="ARBA" id="ARBA00010279"/>
    </source>
</evidence>
<dbReference type="GO" id="GO:0008237">
    <property type="term" value="F:metallopeptidase activity"/>
    <property type="evidence" value="ECO:0007669"/>
    <property type="project" value="UniProtKB-KW"/>
</dbReference>
<accession>A0A6A5YKP2</accession>
<dbReference type="EMBL" id="ML977352">
    <property type="protein sequence ID" value="KAF2107732.1"/>
    <property type="molecule type" value="Genomic_DNA"/>
</dbReference>
<keyword evidence="9" id="KW-0732">Signal</keyword>
<dbReference type="InterPro" id="IPR024079">
    <property type="entry name" value="MetalloPept_cat_dom_sf"/>
</dbReference>
<dbReference type="GO" id="GO:0046872">
    <property type="term" value="F:metal ion binding"/>
    <property type="evidence" value="ECO:0007669"/>
    <property type="project" value="UniProtKB-KW"/>
</dbReference>
<comment type="cofactor">
    <cofactor evidence="1">
        <name>Zn(2+)</name>
        <dbReference type="ChEBI" id="CHEBI:29105"/>
    </cofactor>
</comment>
<name>A0A6A5YKP2_9PLEO</name>
<evidence type="ECO:0000256" key="4">
    <source>
        <dbReference type="ARBA" id="ARBA00022723"/>
    </source>
</evidence>
<evidence type="ECO:0000256" key="9">
    <source>
        <dbReference type="SAM" id="SignalP"/>
    </source>
</evidence>
<keyword evidence="4" id="KW-0479">Metal-binding</keyword>
<dbReference type="AlphaFoldDB" id="A0A6A5YKP2"/>
<evidence type="ECO:0000256" key="6">
    <source>
        <dbReference type="ARBA" id="ARBA00022833"/>
    </source>
</evidence>
<proteinExistence type="inferred from homology"/>
<feature type="signal peptide" evidence="9">
    <location>
        <begin position="1"/>
        <end position="20"/>
    </location>
</feature>
<evidence type="ECO:0000256" key="7">
    <source>
        <dbReference type="ARBA" id="ARBA00023049"/>
    </source>
</evidence>
<dbReference type="PANTHER" id="PTHR37016">
    <property type="match status" value="1"/>
</dbReference>
<evidence type="ECO:0000313" key="10">
    <source>
        <dbReference type="EMBL" id="KAF2107732.1"/>
    </source>
</evidence>
<keyword evidence="6" id="KW-0862">Zinc</keyword>
<evidence type="ECO:0000256" key="1">
    <source>
        <dbReference type="ARBA" id="ARBA00001947"/>
    </source>
</evidence>
<dbReference type="Gene3D" id="3.40.390.10">
    <property type="entry name" value="Collagenase (Catalytic Domain)"/>
    <property type="match status" value="1"/>
</dbReference>
<dbReference type="InterPro" id="IPR050414">
    <property type="entry name" value="Fungal_M35_metalloproteases"/>
</dbReference>
<evidence type="ECO:0000256" key="5">
    <source>
        <dbReference type="ARBA" id="ARBA00022801"/>
    </source>
</evidence>
<evidence type="ECO:0000256" key="3">
    <source>
        <dbReference type="ARBA" id="ARBA00022670"/>
    </source>
</evidence>
<evidence type="ECO:0000313" key="11">
    <source>
        <dbReference type="Proteomes" id="UP000799770"/>
    </source>
</evidence>
<keyword evidence="5" id="KW-0378">Hydrolase</keyword>
<keyword evidence="3" id="KW-0645">Protease</keyword>
<feature type="region of interest" description="Disordered" evidence="8">
    <location>
        <begin position="42"/>
        <end position="67"/>
    </location>
</feature>
<evidence type="ECO:0008006" key="12">
    <source>
        <dbReference type="Google" id="ProtNLM"/>
    </source>
</evidence>
<dbReference type="Proteomes" id="UP000799770">
    <property type="component" value="Unassembled WGS sequence"/>
</dbReference>
<dbReference type="GO" id="GO:0006508">
    <property type="term" value="P:proteolysis"/>
    <property type="evidence" value="ECO:0007669"/>
    <property type="project" value="UniProtKB-KW"/>
</dbReference>
<reference evidence="10" key="1">
    <citation type="journal article" date="2020" name="Stud. Mycol.">
        <title>101 Dothideomycetes genomes: a test case for predicting lifestyles and emergence of pathogens.</title>
        <authorList>
            <person name="Haridas S."/>
            <person name="Albert R."/>
            <person name="Binder M."/>
            <person name="Bloem J."/>
            <person name="Labutti K."/>
            <person name="Salamov A."/>
            <person name="Andreopoulos B."/>
            <person name="Baker S."/>
            <person name="Barry K."/>
            <person name="Bills G."/>
            <person name="Bluhm B."/>
            <person name="Cannon C."/>
            <person name="Castanera R."/>
            <person name="Culley D."/>
            <person name="Daum C."/>
            <person name="Ezra D."/>
            <person name="Gonzalez J."/>
            <person name="Henrissat B."/>
            <person name="Kuo A."/>
            <person name="Liang C."/>
            <person name="Lipzen A."/>
            <person name="Lutzoni F."/>
            <person name="Magnuson J."/>
            <person name="Mondo S."/>
            <person name="Nolan M."/>
            <person name="Ohm R."/>
            <person name="Pangilinan J."/>
            <person name="Park H.-J."/>
            <person name="Ramirez L."/>
            <person name="Alfaro M."/>
            <person name="Sun H."/>
            <person name="Tritt A."/>
            <person name="Yoshinaga Y."/>
            <person name="Zwiers L.-H."/>
            <person name="Turgeon B."/>
            <person name="Goodwin S."/>
            <person name="Spatafora J."/>
            <person name="Crous P."/>
            <person name="Grigoriev I."/>
        </authorList>
    </citation>
    <scope>NUCLEOTIDE SEQUENCE</scope>
    <source>
        <strain evidence="10">CBS 627.86</strain>
    </source>
</reference>
<dbReference type="OrthoDB" id="5357726at2759"/>
<dbReference type="PANTHER" id="PTHR37016:SF3">
    <property type="entry name" value="NEUTRAL PROTEASE 2-RELATED"/>
    <property type="match status" value="1"/>
</dbReference>
<keyword evidence="7" id="KW-0482">Metalloprotease</keyword>
<dbReference type="SUPFAM" id="SSF55486">
    <property type="entry name" value="Metalloproteases ('zincins'), catalytic domain"/>
    <property type="match status" value="1"/>
</dbReference>